<dbReference type="PANTHER" id="PTHR22904:SF523">
    <property type="entry name" value="STRESS-INDUCED-PHOSPHOPROTEIN 1"/>
    <property type="match status" value="1"/>
</dbReference>
<evidence type="ECO:0000256" key="2">
    <source>
        <dbReference type="ARBA" id="ARBA00022490"/>
    </source>
</evidence>
<evidence type="ECO:0000256" key="9">
    <source>
        <dbReference type="PROSITE-ProRule" id="PRU00339"/>
    </source>
</evidence>
<evidence type="ECO:0000313" key="10">
    <source>
        <dbReference type="EMBL" id="KAG2930004.1"/>
    </source>
</evidence>
<dbReference type="AlphaFoldDB" id="A0A8T1CZ63"/>
<evidence type="ECO:0000256" key="3">
    <source>
        <dbReference type="ARBA" id="ARBA00022737"/>
    </source>
</evidence>
<reference evidence="10" key="1">
    <citation type="submission" date="2018-10" db="EMBL/GenBank/DDBJ databases">
        <title>Effector identification in a new, highly contiguous assembly of the strawberry crown rot pathogen Phytophthora cactorum.</title>
        <authorList>
            <person name="Armitage A.D."/>
            <person name="Nellist C.F."/>
            <person name="Bates H."/>
            <person name="Vickerstaff R.J."/>
            <person name="Harrison R.J."/>
        </authorList>
    </citation>
    <scope>NUCLEOTIDE SEQUENCE</scope>
    <source>
        <strain evidence="10">4040</strain>
    </source>
</reference>
<feature type="repeat" description="TPR" evidence="9">
    <location>
        <begin position="6"/>
        <end position="39"/>
    </location>
</feature>
<keyword evidence="3" id="KW-0677">Repeat</keyword>
<dbReference type="SUPFAM" id="SSF48452">
    <property type="entry name" value="TPR-like"/>
    <property type="match status" value="2"/>
</dbReference>
<comment type="subunit">
    <text evidence="6">Monomer. Homodimer. Forms a complex composed of HOP and chaperones HSP70 and HSP90; the interaction is stronger in the absence of ATP. Interacts (via TPR 1, 2, 3, 7, 8 and 9 repeats) with HSP70 (via C-terminus); the interaction is direct and is stronger in the absence of ATP. Interacts (via TPR 4, 5 and 6 repeats) with HSP90 (via C-terminus); the interaction is direct.</text>
</comment>
<gene>
    <name evidence="10" type="ORF">PC117_g13852</name>
</gene>
<dbReference type="FunFam" id="1.25.40.10:FF:000020">
    <property type="entry name" value="Stress-induced phosphoprotein 1"/>
    <property type="match status" value="1"/>
</dbReference>
<evidence type="ECO:0000256" key="1">
    <source>
        <dbReference type="ARBA" id="ARBA00004496"/>
    </source>
</evidence>
<dbReference type="VEuPathDB" id="FungiDB:PC110_g15519"/>
<dbReference type="InterPro" id="IPR011990">
    <property type="entry name" value="TPR-like_helical_dom_sf"/>
</dbReference>
<dbReference type="Gene3D" id="1.25.40.10">
    <property type="entry name" value="Tetratricopeptide repeat domain"/>
    <property type="match status" value="2"/>
</dbReference>
<dbReference type="GO" id="GO:0051879">
    <property type="term" value="F:Hsp90 protein binding"/>
    <property type="evidence" value="ECO:0007669"/>
    <property type="project" value="TreeGrafter"/>
</dbReference>
<protein>
    <recommendedName>
        <fullName evidence="7">Hsp70-Hsp90 organising protein</fullName>
    </recommendedName>
    <alternativeName>
        <fullName evidence="8">Stress-inducible protein 1</fullName>
    </alternativeName>
</protein>
<dbReference type="SMART" id="SM00028">
    <property type="entry name" value="TPR"/>
    <property type="match status" value="6"/>
</dbReference>
<evidence type="ECO:0000256" key="6">
    <source>
        <dbReference type="ARBA" id="ARBA00066016"/>
    </source>
</evidence>
<dbReference type="GO" id="GO:0005737">
    <property type="term" value="C:cytoplasm"/>
    <property type="evidence" value="ECO:0007669"/>
    <property type="project" value="UniProtKB-SubCell"/>
</dbReference>
<dbReference type="Pfam" id="PF13181">
    <property type="entry name" value="TPR_8"/>
    <property type="match status" value="1"/>
</dbReference>
<evidence type="ECO:0000313" key="11">
    <source>
        <dbReference type="Proteomes" id="UP000736787"/>
    </source>
</evidence>
<dbReference type="Proteomes" id="UP000736787">
    <property type="component" value="Unassembled WGS sequence"/>
</dbReference>
<comment type="subcellular location">
    <subcellularLocation>
        <location evidence="1">Cytoplasm</location>
    </subcellularLocation>
</comment>
<organism evidence="10 11">
    <name type="scientific">Phytophthora cactorum</name>
    <dbReference type="NCBI Taxonomy" id="29920"/>
    <lineage>
        <taxon>Eukaryota</taxon>
        <taxon>Sar</taxon>
        <taxon>Stramenopiles</taxon>
        <taxon>Oomycota</taxon>
        <taxon>Peronosporomycetes</taxon>
        <taxon>Peronosporales</taxon>
        <taxon>Peronosporaceae</taxon>
        <taxon>Phytophthora</taxon>
    </lineage>
</organism>
<dbReference type="PANTHER" id="PTHR22904">
    <property type="entry name" value="TPR REPEAT CONTAINING PROTEIN"/>
    <property type="match status" value="1"/>
</dbReference>
<dbReference type="InterPro" id="IPR019734">
    <property type="entry name" value="TPR_rpt"/>
</dbReference>
<dbReference type="EMBL" id="RCMK01000416">
    <property type="protein sequence ID" value="KAG2930004.1"/>
    <property type="molecule type" value="Genomic_DNA"/>
</dbReference>
<comment type="caution">
    <text evidence="10">The sequence shown here is derived from an EMBL/GenBank/DDBJ whole genome shotgun (WGS) entry which is preliminary data.</text>
</comment>
<dbReference type="PROSITE" id="PS50005">
    <property type="entry name" value="TPR"/>
    <property type="match status" value="1"/>
</dbReference>
<name>A0A8T1CZ63_9STRA</name>
<evidence type="ECO:0000256" key="5">
    <source>
        <dbReference type="ARBA" id="ARBA00056105"/>
    </source>
</evidence>
<evidence type="ECO:0000256" key="7">
    <source>
        <dbReference type="ARBA" id="ARBA00074766"/>
    </source>
</evidence>
<evidence type="ECO:0000256" key="4">
    <source>
        <dbReference type="ARBA" id="ARBA00022803"/>
    </source>
</evidence>
<comment type="function">
    <text evidence="5">Acts as a co-chaperone and mediates the association of the chaperones HSP70 and HSP90 probably facilitating substrate transfer from HSP70 to HSP90. Stimulates HSP70 ATPase activity and, in contrast, inhibits HSP90 ATPase activity.</text>
</comment>
<sequence>MVNATADAKKNEGNEAFKKQDYPSAVARYTEAIEIDPTNHVYFSNRSAANAGWGKFQQAADDAAECIRINPQFVKAYHRHGVALKGLKKYDEALATLRAGQRVDFNNADLNRLLTEIEPLQARAEQAKRSGMNPAELLKERGNDAFKSASFEKAIELYSEAIEACSDKPGSALALSCYNNRAACNQQLSNFSGVIRDCTHVLEYDEKNQKALLRRALAYEGLERYRLALQDIRALLAINPSIEIANKAQHRLSNYSYEWLINEVGNADGNNVASRGRLAIHAWEGCFLLFYDEDSRNVFMPSSYLPRCKDGNPLHSSLNLRDAEKGTAFCGARNIDEAIRFFSPSTLSVCRCHSRSSPVSTALSPSIPMPR</sequence>
<evidence type="ECO:0000256" key="8">
    <source>
        <dbReference type="ARBA" id="ARBA00076447"/>
    </source>
</evidence>
<proteinExistence type="predicted"/>
<keyword evidence="2" id="KW-0963">Cytoplasm</keyword>
<accession>A0A8T1CZ63</accession>
<keyword evidence="4 9" id="KW-0802">TPR repeat</keyword>